<keyword evidence="4 8" id="KW-0812">Transmembrane</keyword>
<evidence type="ECO:0000256" key="4">
    <source>
        <dbReference type="ARBA" id="ARBA00022692"/>
    </source>
</evidence>
<dbReference type="PANTHER" id="PTHR31595:SF67">
    <property type="entry name" value="WAX SYNTHASE DOMAIN-CONTAINING PROTEIN"/>
    <property type="match status" value="1"/>
</dbReference>
<feature type="transmembrane region" description="Helical" evidence="8">
    <location>
        <begin position="90"/>
        <end position="109"/>
    </location>
</feature>
<proteinExistence type="inferred from homology"/>
<dbReference type="Proteomes" id="UP000053328">
    <property type="component" value="Unassembled WGS sequence"/>
</dbReference>
<feature type="transmembrane region" description="Helical" evidence="8">
    <location>
        <begin position="362"/>
        <end position="380"/>
    </location>
</feature>
<name>A0A0D2BYD7_9EURO</name>
<feature type="domain" description="Wax synthase" evidence="9">
    <location>
        <begin position="373"/>
        <end position="450"/>
    </location>
</feature>
<dbReference type="Pfam" id="PF13813">
    <property type="entry name" value="MBOAT_2"/>
    <property type="match status" value="1"/>
</dbReference>
<dbReference type="OrthoDB" id="2796277at2759"/>
<feature type="transmembrane region" description="Helical" evidence="8">
    <location>
        <begin position="447"/>
        <end position="468"/>
    </location>
</feature>
<evidence type="ECO:0000256" key="8">
    <source>
        <dbReference type="SAM" id="Phobius"/>
    </source>
</evidence>
<dbReference type="EMBL" id="KN847495">
    <property type="protein sequence ID" value="KIW16334.1"/>
    <property type="molecule type" value="Genomic_DNA"/>
</dbReference>
<feature type="region of interest" description="Disordered" evidence="7">
    <location>
        <begin position="124"/>
        <end position="147"/>
    </location>
</feature>
<evidence type="ECO:0000256" key="6">
    <source>
        <dbReference type="ARBA" id="ARBA00023136"/>
    </source>
</evidence>
<keyword evidence="6 8" id="KW-0472">Membrane</keyword>
<protein>
    <recommendedName>
        <fullName evidence="9">Wax synthase domain-containing protein</fullName>
    </recommendedName>
</protein>
<dbReference type="RefSeq" id="XP_016236550.1">
    <property type="nucleotide sequence ID" value="XM_016380723.1"/>
</dbReference>
<organism evidence="10 11">
    <name type="scientific">Exophiala spinifera</name>
    <dbReference type="NCBI Taxonomy" id="91928"/>
    <lineage>
        <taxon>Eukaryota</taxon>
        <taxon>Fungi</taxon>
        <taxon>Dikarya</taxon>
        <taxon>Ascomycota</taxon>
        <taxon>Pezizomycotina</taxon>
        <taxon>Eurotiomycetes</taxon>
        <taxon>Chaetothyriomycetidae</taxon>
        <taxon>Chaetothyriales</taxon>
        <taxon>Herpotrichiellaceae</taxon>
        <taxon>Exophiala</taxon>
    </lineage>
</organism>
<gene>
    <name evidence="10" type="ORF">PV08_06385</name>
</gene>
<dbReference type="InterPro" id="IPR044851">
    <property type="entry name" value="Wax_synthase"/>
</dbReference>
<dbReference type="InterPro" id="IPR032805">
    <property type="entry name" value="Wax_synthase_dom"/>
</dbReference>
<evidence type="ECO:0000256" key="2">
    <source>
        <dbReference type="ARBA" id="ARBA00007282"/>
    </source>
</evidence>
<dbReference type="PANTHER" id="PTHR31595">
    <property type="entry name" value="LONG-CHAIN-ALCOHOL O-FATTY-ACYLTRANSFERASE 3-RELATED"/>
    <property type="match status" value="1"/>
</dbReference>
<feature type="transmembrane region" description="Helical" evidence="8">
    <location>
        <begin position="60"/>
        <end position="78"/>
    </location>
</feature>
<comment type="similarity">
    <text evidence="2">Belongs to the wax synthase family.</text>
</comment>
<evidence type="ECO:0000256" key="1">
    <source>
        <dbReference type="ARBA" id="ARBA00004141"/>
    </source>
</evidence>
<evidence type="ECO:0000256" key="7">
    <source>
        <dbReference type="SAM" id="MobiDB-lite"/>
    </source>
</evidence>
<evidence type="ECO:0000259" key="9">
    <source>
        <dbReference type="Pfam" id="PF13813"/>
    </source>
</evidence>
<evidence type="ECO:0000313" key="10">
    <source>
        <dbReference type="EMBL" id="KIW16334.1"/>
    </source>
</evidence>
<dbReference type="GO" id="GO:0008374">
    <property type="term" value="F:O-acyltransferase activity"/>
    <property type="evidence" value="ECO:0007669"/>
    <property type="project" value="InterPro"/>
</dbReference>
<keyword evidence="11" id="KW-1185">Reference proteome</keyword>
<dbReference type="GeneID" id="27333468"/>
<evidence type="ECO:0000256" key="3">
    <source>
        <dbReference type="ARBA" id="ARBA00022679"/>
    </source>
</evidence>
<keyword evidence="3" id="KW-0808">Transferase</keyword>
<accession>A0A0D2BYD7</accession>
<reference evidence="10 11" key="1">
    <citation type="submission" date="2015-01" db="EMBL/GenBank/DDBJ databases">
        <title>The Genome Sequence of Exophiala spinifera CBS89968.</title>
        <authorList>
            <consortium name="The Broad Institute Genomics Platform"/>
            <person name="Cuomo C."/>
            <person name="de Hoog S."/>
            <person name="Gorbushina A."/>
            <person name="Stielow B."/>
            <person name="Teixiera M."/>
            <person name="Abouelleil A."/>
            <person name="Chapman S.B."/>
            <person name="Priest M."/>
            <person name="Young S.K."/>
            <person name="Wortman J."/>
            <person name="Nusbaum C."/>
            <person name="Birren B."/>
        </authorList>
    </citation>
    <scope>NUCLEOTIDE SEQUENCE [LARGE SCALE GENOMIC DNA]</scope>
    <source>
        <strain evidence="10 11">CBS 89968</strain>
    </source>
</reference>
<feature type="transmembrane region" description="Helical" evidence="8">
    <location>
        <begin position="416"/>
        <end position="435"/>
    </location>
</feature>
<dbReference type="HOGENOM" id="CLU_021051_2_0_1"/>
<evidence type="ECO:0000256" key="5">
    <source>
        <dbReference type="ARBA" id="ARBA00022989"/>
    </source>
</evidence>
<dbReference type="VEuPathDB" id="FungiDB:PV08_06385"/>
<dbReference type="GO" id="GO:0016020">
    <property type="term" value="C:membrane"/>
    <property type="evidence" value="ECO:0007669"/>
    <property type="project" value="UniProtKB-SubCell"/>
</dbReference>
<feature type="transmembrane region" description="Helical" evidence="8">
    <location>
        <begin position="319"/>
        <end position="342"/>
    </location>
</feature>
<keyword evidence="5 8" id="KW-1133">Transmembrane helix</keyword>
<dbReference type="GO" id="GO:0006629">
    <property type="term" value="P:lipid metabolic process"/>
    <property type="evidence" value="ECO:0007669"/>
    <property type="project" value="InterPro"/>
</dbReference>
<evidence type="ECO:0000313" key="11">
    <source>
        <dbReference type="Proteomes" id="UP000053328"/>
    </source>
</evidence>
<comment type="subcellular location">
    <subcellularLocation>
        <location evidence="1">Membrane</location>
        <topology evidence="1">Multi-pass membrane protein</topology>
    </subcellularLocation>
</comment>
<dbReference type="AlphaFoldDB" id="A0A0D2BYD7"/>
<sequence>MISQGVSLYRQTLAERQRLYDAAIASKEFTPFLYPLDGLPSAYLLLALMIAPRLPRKRAVFVRLLTFILTVVHSLYLYAHRRTLSMASGYGIGLVNQWGIIMAGVLLLFNDPAHSFRRLEIRTPRVEHKHSQPDATTSPARADAPAKVDVRKRKVPGIYTSTDVKQSPVPDSTRPATQPYDLVWQGFPHGKGLLHAFDWVMDLMTSYRGPNWGHRIPTLGGIDGPVPPDPSAGLCKGGGRSTTTAVPKQTLQTLRRQAVQDFVVGYLLLDFLKTTMITDPYFLGKAPLDSPTPWPWLAAVNDALPIATRFVRLLMSMSGVISALTLIFSLSPLFFTSILPTLVDISHFTKAPLLEPWMYAPFWYPLTASVFPTGLAGFWGKFWHQMFRFGISEPARFIIERTGIDKRGNLARVIQLLVAFGLSGSIHAAGSYTTFSIIPTRPFSGPLLFFLSQGFGVLLQSLFVNSVFKYVPHAKSLPPAIRHTGNVLYVMAYLFFTGPLLADDFARCGLWLFEPVPISVLRGLGFGPGGKDEGWWAWYQEGSKSLGWHKGDRWWDTGIAIY</sequence>